<evidence type="ECO:0000256" key="1">
    <source>
        <dbReference type="SAM" id="Phobius"/>
    </source>
</evidence>
<evidence type="ECO:0000313" key="3">
    <source>
        <dbReference type="Proteomes" id="UP000521032"/>
    </source>
</evidence>
<dbReference type="EMBL" id="CAJEWE010000010">
    <property type="protein sequence ID" value="CAD2075827.1"/>
    <property type="molecule type" value="Genomic_DNA"/>
</dbReference>
<keyword evidence="1" id="KW-0472">Membrane</keyword>
<reference evidence="2 3" key="1">
    <citation type="submission" date="2020-07" db="EMBL/GenBank/DDBJ databases">
        <authorList>
            <person name="Criscuolo A."/>
        </authorList>
    </citation>
    <scope>NUCLEOTIDE SEQUENCE [LARGE SCALE GENOMIC DNA]</scope>
    <source>
        <strain evidence="3">CIP 111030</strain>
    </source>
</reference>
<protein>
    <recommendedName>
        <fullName evidence="4">DUF420 domain-containing protein</fullName>
    </recommendedName>
</protein>
<keyword evidence="1" id="KW-0812">Transmembrane</keyword>
<dbReference type="PANTHER" id="PTHR37692:SF1">
    <property type="entry name" value="DUF420 DOMAIN-CONTAINING PROTEIN"/>
    <property type="match status" value="1"/>
</dbReference>
<accession>A0A6V7RFL6</accession>
<sequence length="157" mass="17311">MNLHFILPTISTSFIVLSAIMMAIGLAKILGKNKDLEGHDRFMTLSAIFAGIFFVIYVSKTVFIGSTTFAGPETLKTYYVIFLITHICLSTIGGVLGGYQVFTGKKNKLGIHRKLGMLTSVIWFITAITGVMVYVLLYIMYPGGEQAGLFEAIFNHK</sequence>
<dbReference type="PANTHER" id="PTHR37692">
    <property type="entry name" value="HYPOTHETICAL MEMBRANE SPANNING PROTEIN"/>
    <property type="match status" value="1"/>
</dbReference>
<dbReference type="InterPro" id="IPR007352">
    <property type="entry name" value="DUF420"/>
</dbReference>
<feature type="transmembrane region" description="Helical" evidence="1">
    <location>
        <begin position="6"/>
        <end position="30"/>
    </location>
</feature>
<dbReference type="Proteomes" id="UP000521032">
    <property type="component" value="Unassembled WGS sequence"/>
</dbReference>
<feature type="transmembrane region" description="Helical" evidence="1">
    <location>
        <begin position="120"/>
        <end position="141"/>
    </location>
</feature>
<evidence type="ECO:0000313" key="2">
    <source>
        <dbReference type="EMBL" id="CAD2075827.1"/>
    </source>
</evidence>
<keyword evidence="3" id="KW-1185">Reference proteome</keyword>
<keyword evidence="1" id="KW-1133">Transmembrane helix</keyword>
<organism evidence="2 3">
    <name type="scientific">Phocicoccus schoeneichii</name>
    <dbReference type="NCBI Taxonomy" id="1812261"/>
    <lineage>
        <taxon>Bacteria</taxon>
        <taxon>Bacillati</taxon>
        <taxon>Bacillota</taxon>
        <taxon>Bacilli</taxon>
        <taxon>Bacillales</taxon>
        <taxon>Salinicoccaceae</taxon>
        <taxon>Phocicoccus</taxon>
    </lineage>
</organism>
<name>A0A6V7RFL6_9BACL</name>
<evidence type="ECO:0008006" key="4">
    <source>
        <dbReference type="Google" id="ProtNLM"/>
    </source>
</evidence>
<feature type="transmembrane region" description="Helical" evidence="1">
    <location>
        <begin position="78"/>
        <end position="99"/>
    </location>
</feature>
<gene>
    <name evidence="2" type="ORF">JEOSCH030_00916</name>
</gene>
<dbReference type="Pfam" id="PF04238">
    <property type="entry name" value="DUF420"/>
    <property type="match status" value="1"/>
</dbReference>
<dbReference type="RefSeq" id="WP_186086881.1">
    <property type="nucleotide sequence ID" value="NZ_BMDB01000001.1"/>
</dbReference>
<dbReference type="AlphaFoldDB" id="A0A6V7RFL6"/>
<comment type="caution">
    <text evidence="2">The sequence shown here is derived from an EMBL/GenBank/DDBJ whole genome shotgun (WGS) entry which is preliminary data.</text>
</comment>
<proteinExistence type="predicted"/>